<evidence type="ECO:0000313" key="1">
    <source>
        <dbReference type="EMBL" id="RZS97702.1"/>
    </source>
</evidence>
<comment type="caution">
    <text evidence="1">The sequence shown here is derived from an EMBL/GenBank/DDBJ whole genome shotgun (WGS) entry which is preliminary data.</text>
</comment>
<dbReference type="EMBL" id="SGXG01000001">
    <property type="protein sequence ID" value="RZS97702.1"/>
    <property type="molecule type" value="Genomic_DNA"/>
</dbReference>
<keyword evidence="2" id="KW-1185">Reference proteome</keyword>
<protein>
    <submittedName>
        <fullName evidence="1">Uncharacterized protein</fullName>
    </submittedName>
</protein>
<accession>A0A4Q7PFR2</accession>
<reference evidence="1 2" key="1">
    <citation type="submission" date="2019-02" db="EMBL/GenBank/DDBJ databases">
        <title>Genomic Encyclopedia of Archaeal and Bacterial Type Strains, Phase II (KMG-II): from individual species to whole genera.</title>
        <authorList>
            <person name="Goeker M."/>
        </authorList>
    </citation>
    <scope>NUCLEOTIDE SEQUENCE [LARGE SCALE GENOMIC DNA]</scope>
    <source>
        <strain evidence="1 2">DSM 21411</strain>
    </source>
</reference>
<proteinExistence type="predicted"/>
<name>A0A4Q7PFR2_9BACT</name>
<organism evidence="1 2">
    <name type="scientific">Cecembia calidifontis</name>
    <dbReference type="NCBI Taxonomy" id="1187080"/>
    <lineage>
        <taxon>Bacteria</taxon>
        <taxon>Pseudomonadati</taxon>
        <taxon>Bacteroidota</taxon>
        <taxon>Cytophagia</taxon>
        <taxon>Cytophagales</taxon>
        <taxon>Cyclobacteriaceae</taxon>
        <taxon>Cecembia</taxon>
    </lineage>
</organism>
<dbReference type="RefSeq" id="WP_130276549.1">
    <property type="nucleotide sequence ID" value="NZ_SGXG01000001.1"/>
</dbReference>
<dbReference type="OrthoDB" id="749406at2"/>
<dbReference type="AlphaFoldDB" id="A0A4Q7PFR2"/>
<evidence type="ECO:0000313" key="2">
    <source>
        <dbReference type="Proteomes" id="UP000292209"/>
    </source>
</evidence>
<sequence>MIHSNYFSGKVIPRNIFLVDPIIIPSSKTLSLAPLVGPIIGYIESDNTLEEDKYWYRFRPQETLQELNKLLTRVRKQLENGIQLPSNCSLKVYKSIKDPTADPVSAVLIYKGLKTSTGAPITVQMIDSDLHVFTRLNLRQSVSQKDRANQISAFEDFVARVR</sequence>
<dbReference type="Proteomes" id="UP000292209">
    <property type="component" value="Unassembled WGS sequence"/>
</dbReference>
<gene>
    <name evidence="1" type="ORF">BC751_3320</name>
</gene>